<evidence type="ECO:0000259" key="1">
    <source>
        <dbReference type="Pfam" id="PF01208"/>
    </source>
</evidence>
<organism evidence="2 3">
    <name type="scientific">Allomyces macrogynus (strain ATCC 38327)</name>
    <name type="common">Allomyces javanicus var. macrogynus</name>
    <dbReference type="NCBI Taxonomy" id="578462"/>
    <lineage>
        <taxon>Eukaryota</taxon>
        <taxon>Fungi</taxon>
        <taxon>Fungi incertae sedis</taxon>
        <taxon>Blastocladiomycota</taxon>
        <taxon>Blastocladiomycetes</taxon>
        <taxon>Blastocladiales</taxon>
        <taxon>Blastocladiaceae</taxon>
        <taxon>Allomyces</taxon>
    </lineage>
</organism>
<dbReference type="InterPro" id="IPR000257">
    <property type="entry name" value="Uroporphyrinogen_deCOase"/>
</dbReference>
<dbReference type="Proteomes" id="UP000054350">
    <property type="component" value="Unassembled WGS sequence"/>
</dbReference>
<evidence type="ECO:0000313" key="2">
    <source>
        <dbReference type="EMBL" id="KNE58185.1"/>
    </source>
</evidence>
<dbReference type="PANTHER" id="PTHR21091">
    <property type="entry name" value="METHYLTETRAHYDROFOLATE:HOMOCYSTEINE METHYLTRANSFERASE RELATED"/>
    <property type="match status" value="1"/>
</dbReference>
<dbReference type="InterPro" id="IPR038071">
    <property type="entry name" value="UROD/MetE-like_sf"/>
</dbReference>
<dbReference type="AlphaFoldDB" id="A0A0L0S6Y0"/>
<dbReference type="GO" id="GO:0005829">
    <property type="term" value="C:cytosol"/>
    <property type="evidence" value="ECO:0007669"/>
    <property type="project" value="TreeGrafter"/>
</dbReference>
<feature type="domain" description="Uroporphyrinogen decarboxylase (URO-D)" evidence="1">
    <location>
        <begin position="65"/>
        <end position="142"/>
    </location>
</feature>
<dbReference type="Gene3D" id="3.20.20.210">
    <property type="match status" value="1"/>
</dbReference>
<proteinExistence type="predicted"/>
<protein>
    <recommendedName>
        <fullName evidence="1">Uroporphyrinogen decarboxylase (URO-D) domain-containing protein</fullName>
    </recommendedName>
</protein>
<reference evidence="2 3" key="1">
    <citation type="submission" date="2009-11" db="EMBL/GenBank/DDBJ databases">
        <title>Annotation of Allomyces macrogynus ATCC 38327.</title>
        <authorList>
            <consortium name="The Broad Institute Genome Sequencing Platform"/>
            <person name="Russ C."/>
            <person name="Cuomo C."/>
            <person name="Burger G."/>
            <person name="Gray M.W."/>
            <person name="Holland P.W.H."/>
            <person name="King N."/>
            <person name="Lang F.B.F."/>
            <person name="Roger A.J."/>
            <person name="Ruiz-Trillo I."/>
            <person name="Young S.K."/>
            <person name="Zeng Q."/>
            <person name="Gargeya S."/>
            <person name="Fitzgerald M."/>
            <person name="Haas B."/>
            <person name="Abouelleil A."/>
            <person name="Alvarado L."/>
            <person name="Arachchi H.M."/>
            <person name="Berlin A."/>
            <person name="Chapman S.B."/>
            <person name="Gearin G."/>
            <person name="Goldberg J."/>
            <person name="Griggs A."/>
            <person name="Gujja S."/>
            <person name="Hansen M."/>
            <person name="Heiman D."/>
            <person name="Howarth C."/>
            <person name="Larimer J."/>
            <person name="Lui A."/>
            <person name="MacDonald P.J.P."/>
            <person name="McCowen C."/>
            <person name="Montmayeur A."/>
            <person name="Murphy C."/>
            <person name="Neiman D."/>
            <person name="Pearson M."/>
            <person name="Priest M."/>
            <person name="Roberts A."/>
            <person name="Saif S."/>
            <person name="Shea T."/>
            <person name="Sisk P."/>
            <person name="Stolte C."/>
            <person name="Sykes S."/>
            <person name="Wortman J."/>
            <person name="Nusbaum C."/>
            <person name="Birren B."/>
        </authorList>
    </citation>
    <scope>NUCLEOTIDE SEQUENCE [LARGE SCALE GENOMIC DNA]</scope>
    <source>
        <strain evidence="2 3">ATCC 38327</strain>
    </source>
</reference>
<gene>
    <name evidence="2" type="ORF">AMAG_04999</name>
</gene>
<evidence type="ECO:0000313" key="3">
    <source>
        <dbReference type="Proteomes" id="UP000054350"/>
    </source>
</evidence>
<dbReference type="STRING" id="578462.A0A0L0S6Y0"/>
<name>A0A0L0S6Y0_ALLM3</name>
<dbReference type="VEuPathDB" id="FungiDB:AMAG_04999"/>
<dbReference type="PANTHER" id="PTHR21091:SF169">
    <property type="entry name" value="UROPORPHYRINOGEN DECARBOXYLASE"/>
    <property type="match status" value="1"/>
</dbReference>
<dbReference type="Pfam" id="PF01208">
    <property type="entry name" value="URO-D"/>
    <property type="match status" value="1"/>
</dbReference>
<reference evidence="3" key="2">
    <citation type="submission" date="2009-11" db="EMBL/GenBank/DDBJ databases">
        <title>The Genome Sequence of Allomyces macrogynus strain ATCC 38327.</title>
        <authorList>
            <consortium name="The Broad Institute Genome Sequencing Platform"/>
            <person name="Russ C."/>
            <person name="Cuomo C."/>
            <person name="Shea T."/>
            <person name="Young S.K."/>
            <person name="Zeng Q."/>
            <person name="Koehrsen M."/>
            <person name="Haas B."/>
            <person name="Borodovsky M."/>
            <person name="Guigo R."/>
            <person name="Alvarado L."/>
            <person name="Berlin A."/>
            <person name="Borenstein D."/>
            <person name="Chen Z."/>
            <person name="Engels R."/>
            <person name="Freedman E."/>
            <person name="Gellesch M."/>
            <person name="Goldberg J."/>
            <person name="Griggs A."/>
            <person name="Gujja S."/>
            <person name="Heiman D."/>
            <person name="Hepburn T."/>
            <person name="Howarth C."/>
            <person name="Jen D."/>
            <person name="Larson L."/>
            <person name="Lewis B."/>
            <person name="Mehta T."/>
            <person name="Park D."/>
            <person name="Pearson M."/>
            <person name="Roberts A."/>
            <person name="Saif S."/>
            <person name="Shenoy N."/>
            <person name="Sisk P."/>
            <person name="Stolte C."/>
            <person name="Sykes S."/>
            <person name="Walk T."/>
            <person name="White J."/>
            <person name="Yandava C."/>
            <person name="Burger G."/>
            <person name="Gray M.W."/>
            <person name="Holland P.W.H."/>
            <person name="King N."/>
            <person name="Lang F.B.F."/>
            <person name="Roger A.J."/>
            <person name="Ruiz-Trillo I."/>
            <person name="Lander E."/>
            <person name="Nusbaum C."/>
        </authorList>
    </citation>
    <scope>NUCLEOTIDE SEQUENCE [LARGE SCALE GENOMIC DNA]</scope>
    <source>
        <strain evidence="3">ATCC 38327</strain>
    </source>
</reference>
<dbReference type="EMBL" id="GG745332">
    <property type="protein sequence ID" value="KNE58185.1"/>
    <property type="molecule type" value="Genomic_DNA"/>
</dbReference>
<dbReference type="SUPFAM" id="SSF51726">
    <property type="entry name" value="UROD/MetE-like"/>
    <property type="match status" value="1"/>
</dbReference>
<dbReference type="GO" id="GO:0004853">
    <property type="term" value="F:uroporphyrinogen decarboxylase activity"/>
    <property type="evidence" value="ECO:0007669"/>
    <property type="project" value="InterPro"/>
</dbReference>
<dbReference type="eggNOG" id="KOG2872">
    <property type="taxonomic scope" value="Eukaryota"/>
</dbReference>
<dbReference type="GO" id="GO:0006783">
    <property type="term" value="P:heme biosynthetic process"/>
    <property type="evidence" value="ECO:0007669"/>
    <property type="project" value="TreeGrafter"/>
</dbReference>
<dbReference type="OrthoDB" id="339900at2759"/>
<accession>A0A0L0S6Y0</accession>
<sequence>MAQRAAWNKQQAMHHEMGGRGAHAISGEHAGADLQQAAWYAAHGMPVPGHAHQQQHPDASTILRTRSTEPKVAREMAGEDLTLQGNLEPDVLFEPVENIKREVRAMITEFGGTKRYIVNLGHGTKPDMSVEAVGAFVEEAQRIA</sequence>
<keyword evidence="3" id="KW-1185">Reference proteome</keyword>